<proteinExistence type="predicted"/>
<dbReference type="EMBL" id="FNAI01000010">
    <property type="protein sequence ID" value="SDE85981.1"/>
    <property type="molecule type" value="Genomic_DNA"/>
</dbReference>
<dbReference type="Proteomes" id="UP000199072">
    <property type="component" value="Unassembled WGS sequence"/>
</dbReference>
<dbReference type="OrthoDB" id="1121673at2"/>
<protein>
    <recommendedName>
        <fullName evidence="3">Lipoprotein</fullName>
    </recommendedName>
</protein>
<dbReference type="AlphaFoldDB" id="A0A1G7GD17"/>
<dbReference type="STRING" id="1391627.SAMN05216464_11085"/>
<sequence length="150" mass="16993">MKKHLPLLFLFALAIGCKKKEQYRESTWTANGETFTAVAKPSLGKAIAILASDEIHNRFSITFYLSYPSQMPQEGAWQIGNSSLGEQNPNCAYVYCYYKNSAYFFNTVNRNKVLIASSFNGKAHYSLPSTWFANYNHTDSIQVSGDFYEP</sequence>
<keyword evidence="2" id="KW-1185">Reference proteome</keyword>
<evidence type="ECO:0008006" key="3">
    <source>
        <dbReference type="Google" id="ProtNLM"/>
    </source>
</evidence>
<dbReference type="RefSeq" id="WP_091151935.1">
    <property type="nucleotide sequence ID" value="NZ_FNAI01000010.1"/>
</dbReference>
<reference evidence="1 2" key="1">
    <citation type="submission" date="2016-10" db="EMBL/GenBank/DDBJ databases">
        <authorList>
            <person name="de Groot N.N."/>
        </authorList>
    </citation>
    <scope>NUCLEOTIDE SEQUENCE [LARGE SCALE GENOMIC DNA]</scope>
    <source>
        <strain evidence="1 2">47C3B</strain>
    </source>
</reference>
<evidence type="ECO:0000313" key="2">
    <source>
        <dbReference type="Proteomes" id="UP000199072"/>
    </source>
</evidence>
<dbReference type="PROSITE" id="PS51257">
    <property type="entry name" value="PROKAR_LIPOPROTEIN"/>
    <property type="match status" value="1"/>
</dbReference>
<evidence type="ECO:0000313" key="1">
    <source>
        <dbReference type="EMBL" id="SDE85981.1"/>
    </source>
</evidence>
<name>A0A1G7GD17_9SPHI</name>
<gene>
    <name evidence="1" type="ORF">SAMN05216464_11085</name>
</gene>
<accession>A0A1G7GD17</accession>
<organism evidence="1 2">
    <name type="scientific">Mucilaginibacter pineti</name>
    <dbReference type="NCBI Taxonomy" id="1391627"/>
    <lineage>
        <taxon>Bacteria</taxon>
        <taxon>Pseudomonadati</taxon>
        <taxon>Bacteroidota</taxon>
        <taxon>Sphingobacteriia</taxon>
        <taxon>Sphingobacteriales</taxon>
        <taxon>Sphingobacteriaceae</taxon>
        <taxon>Mucilaginibacter</taxon>
    </lineage>
</organism>